<dbReference type="Pfam" id="PF00248">
    <property type="entry name" value="Aldo_ket_red"/>
    <property type="match status" value="1"/>
</dbReference>
<dbReference type="InterPro" id="IPR018170">
    <property type="entry name" value="Aldo/ket_reductase_CS"/>
</dbReference>
<sequence>MRYKRLGKTDMNVSVVTVGTWAIGGAGWGDVDRNESIKAIRAMLDNGVNFIDTAPVYGRGYSEEVVGDAISGLKRDDFYIATKVGLTWQGEDDPIVRNNGRENIFREIDLSLKRLKTDYVDLYIVHWPDFKTDPAETMGALTDLVKAGKIRNIGVSNYDEQMILDAEKYGVVGAIQPPYSMVNRSAEKLMKFCKERDIGTMTYGSLGAGILTGAIRELPNWDPSDTRLNFYDYFKEPKFSKIQQLLKVMDKIAEAHNAPVAQVTVNWSTQNPIVDTALMGVRNPREADENCAATAWELSAEEIDTLNKAIDQYLGEA</sequence>
<dbReference type="PANTHER" id="PTHR43364">
    <property type="entry name" value="NADH-SPECIFIC METHYLGLYOXAL REDUCTASE-RELATED"/>
    <property type="match status" value="1"/>
</dbReference>
<evidence type="ECO:0000313" key="4">
    <source>
        <dbReference type="Proteomes" id="UP000654279"/>
    </source>
</evidence>
<keyword evidence="4" id="KW-1185">Reference proteome</keyword>
<dbReference type="InterPro" id="IPR036812">
    <property type="entry name" value="NAD(P)_OxRdtase_dom_sf"/>
</dbReference>
<dbReference type="SUPFAM" id="SSF51430">
    <property type="entry name" value="NAD(P)-linked oxidoreductase"/>
    <property type="match status" value="1"/>
</dbReference>
<dbReference type="CDD" id="cd19084">
    <property type="entry name" value="AKR_AKR11B1-like"/>
    <property type="match status" value="1"/>
</dbReference>
<dbReference type="InterPro" id="IPR023210">
    <property type="entry name" value="NADP_OxRdtase_dom"/>
</dbReference>
<evidence type="ECO:0000256" key="1">
    <source>
        <dbReference type="ARBA" id="ARBA00023002"/>
    </source>
</evidence>
<dbReference type="GO" id="GO:0005829">
    <property type="term" value="C:cytosol"/>
    <property type="evidence" value="ECO:0007669"/>
    <property type="project" value="TreeGrafter"/>
</dbReference>
<dbReference type="InterPro" id="IPR020471">
    <property type="entry name" value="AKR"/>
</dbReference>
<dbReference type="GO" id="GO:0016491">
    <property type="term" value="F:oxidoreductase activity"/>
    <property type="evidence" value="ECO:0007669"/>
    <property type="project" value="UniProtKB-KW"/>
</dbReference>
<reference evidence="3" key="1">
    <citation type="submission" date="2020-08" db="EMBL/GenBank/DDBJ databases">
        <title>Genome public.</title>
        <authorList>
            <person name="Liu C."/>
            <person name="Sun Q."/>
        </authorList>
    </citation>
    <scope>NUCLEOTIDE SEQUENCE</scope>
    <source>
        <strain evidence="3">NSJ-44</strain>
    </source>
</reference>
<feature type="domain" description="NADP-dependent oxidoreductase" evidence="2">
    <location>
        <begin position="17"/>
        <end position="310"/>
    </location>
</feature>
<dbReference type="RefSeq" id="WP_249285263.1">
    <property type="nucleotide sequence ID" value="NZ_JACRSO010000003.1"/>
</dbReference>
<comment type="caution">
    <text evidence="3">The sequence shown here is derived from an EMBL/GenBank/DDBJ whole genome shotgun (WGS) entry which is preliminary data.</text>
</comment>
<dbReference type="PROSITE" id="PS00062">
    <property type="entry name" value="ALDOKETO_REDUCTASE_2"/>
    <property type="match status" value="1"/>
</dbReference>
<dbReference type="EMBL" id="JACRSO010000003">
    <property type="protein sequence ID" value="MBC8529416.1"/>
    <property type="molecule type" value="Genomic_DNA"/>
</dbReference>
<evidence type="ECO:0000313" key="3">
    <source>
        <dbReference type="EMBL" id="MBC8529416.1"/>
    </source>
</evidence>
<protein>
    <submittedName>
        <fullName evidence="3">Aldo/keto reductase</fullName>
    </submittedName>
</protein>
<organism evidence="3 4">
    <name type="scientific">Luoshenia tenuis</name>
    <dbReference type="NCBI Taxonomy" id="2763654"/>
    <lineage>
        <taxon>Bacteria</taxon>
        <taxon>Bacillati</taxon>
        <taxon>Bacillota</taxon>
        <taxon>Clostridia</taxon>
        <taxon>Christensenellales</taxon>
        <taxon>Christensenellaceae</taxon>
        <taxon>Luoshenia</taxon>
    </lineage>
</organism>
<name>A0A926HNR0_9FIRM</name>
<dbReference type="PRINTS" id="PR00069">
    <property type="entry name" value="ALDKETRDTASE"/>
</dbReference>
<proteinExistence type="predicted"/>
<dbReference type="Gene3D" id="3.20.20.100">
    <property type="entry name" value="NADP-dependent oxidoreductase domain"/>
    <property type="match status" value="1"/>
</dbReference>
<dbReference type="InterPro" id="IPR050523">
    <property type="entry name" value="AKR_Detox_Biosynth"/>
</dbReference>
<keyword evidence="1" id="KW-0560">Oxidoreductase</keyword>
<gene>
    <name evidence="3" type="ORF">H8699_08255</name>
</gene>
<accession>A0A926HNR0</accession>
<dbReference type="Proteomes" id="UP000654279">
    <property type="component" value="Unassembled WGS sequence"/>
</dbReference>
<evidence type="ECO:0000259" key="2">
    <source>
        <dbReference type="Pfam" id="PF00248"/>
    </source>
</evidence>
<dbReference type="AlphaFoldDB" id="A0A926HNR0"/>
<dbReference type="PANTHER" id="PTHR43364:SF4">
    <property type="entry name" value="NAD(P)-LINKED OXIDOREDUCTASE SUPERFAMILY PROTEIN"/>
    <property type="match status" value="1"/>
</dbReference>